<accession>A0AAD1SBA3</accession>
<name>A0AAD1SBA3_PELCU</name>
<dbReference type="SUPFAM" id="SSF90257">
    <property type="entry name" value="Myosin rod fragments"/>
    <property type="match status" value="1"/>
</dbReference>
<organism evidence="3 4">
    <name type="scientific">Pelobates cultripes</name>
    <name type="common">Western spadefoot toad</name>
    <dbReference type="NCBI Taxonomy" id="61616"/>
    <lineage>
        <taxon>Eukaryota</taxon>
        <taxon>Metazoa</taxon>
        <taxon>Chordata</taxon>
        <taxon>Craniata</taxon>
        <taxon>Vertebrata</taxon>
        <taxon>Euteleostomi</taxon>
        <taxon>Amphibia</taxon>
        <taxon>Batrachia</taxon>
        <taxon>Anura</taxon>
        <taxon>Pelobatoidea</taxon>
        <taxon>Pelobatidae</taxon>
        <taxon>Pelobates</taxon>
    </lineage>
</organism>
<dbReference type="EMBL" id="OW240916">
    <property type="protein sequence ID" value="CAH2294954.1"/>
    <property type="molecule type" value="Genomic_DNA"/>
</dbReference>
<reference evidence="3" key="1">
    <citation type="submission" date="2022-03" db="EMBL/GenBank/DDBJ databases">
        <authorList>
            <person name="Alioto T."/>
            <person name="Alioto T."/>
            <person name="Gomez Garrido J."/>
        </authorList>
    </citation>
    <scope>NUCLEOTIDE SEQUENCE</scope>
</reference>
<feature type="coiled-coil region" evidence="1">
    <location>
        <begin position="285"/>
        <end position="589"/>
    </location>
</feature>
<feature type="compositionally biased region" description="Polar residues" evidence="2">
    <location>
        <begin position="615"/>
        <end position="631"/>
    </location>
</feature>
<feature type="compositionally biased region" description="Basic and acidic residues" evidence="2">
    <location>
        <begin position="139"/>
        <end position="157"/>
    </location>
</feature>
<protein>
    <recommendedName>
        <fullName evidence="5">Coiled-coil domain containing 157</fullName>
    </recommendedName>
</protein>
<keyword evidence="4" id="KW-1185">Reference proteome</keyword>
<dbReference type="Proteomes" id="UP001295444">
    <property type="component" value="Chromosome 05"/>
</dbReference>
<sequence>MMNMLGDRTCMDSLRKDITDLQGTLVDVFSRVGAVRYPSWKFPDKTSCDLDLVQLLETYDHVEDEHEFTQLSHVVLLELVIDRLLLLLQSFSTYTDLISSEKDLPPARSQGSSMSIGLAVRKSWTSMLKLGSVYQQSKSDKKITTSKENETSKETSRRVSSSRCQSTPTSQNRTETPALRGSQNCIAWDTRTIGCQTMESSLVPCDACDIAQSSLREVSDAIINVCKDQNLPCSLSRIKERFNPMGILSPNEMRYWASEESKDMARISKHLSELKQVILPLQDQLQAASVEKDKLQQNIESEKKQIQAHREDMQRQLKENERHMQEKEHKRKEDINKMERDKEELRKGAAVLEERVSILKEELKSQHSIIRDLELAKEQLVCEMQSMVNKEKVTELEQKVNELRSHLDTTMQLLKDSEEHVSKERARVESLENHKESLQVKQKSLLQQLDRLAQQCEDLQGSLGDAEEEKTSLEEQMEKLENEKENLKCQLEEKQEVVKQLQQQKQKLEKSISGTESKLRELEVDLQEQREKARLLVSYPDLNTPPVFESTGDIAEDMDKQLQANSIRINILEEENSRLRANLSKLKEKDQLGQLRLVPQTQLWNTPQTPEPVSPESQHLQSSTKSTTPQMISVALDRNTSHPTSNGHKRKESPGSANQALSFVTFPSEMSPIAAYGRVKQVKGRNRTFSSDRK</sequence>
<evidence type="ECO:0000256" key="1">
    <source>
        <dbReference type="SAM" id="Coils"/>
    </source>
</evidence>
<evidence type="ECO:0000313" key="3">
    <source>
        <dbReference type="EMBL" id="CAH2294954.1"/>
    </source>
</evidence>
<feature type="region of interest" description="Disordered" evidence="2">
    <location>
        <begin position="604"/>
        <end position="694"/>
    </location>
</feature>
<gene>
    <name evidence="3" type="ORF">PECUL_23A046162</name>
</gene>
<dbReference type="Gene3D" id="1.10.287.1490">
    <property type="match status" value="1"/>
</dbReference>
<evidence type="ECO:0000256" key="2">
    <source>
        <dbReference type="SAM" id="MobiDB-lite"/>
    </source>
</evidence>
<evidence type="ECO:0000313" key="4">
    <source>
        <dbReference type="Proteomes" id="UP001295444"/>
    </source>
</evidence>
<proteinExistence type="predicted"/>
<feature type="region of interest" description="Disordered" evidence="2">
    <location>
        <begin position="139"/>
        <end position="178"/>
    </location>
</feature>
<feature type="compositionally biased region" description="Polar residues" evidence="2">
    <location>
        <begin position="158"/>
        <end position="178"/>
    </location>
</feature>
<dbReference type="InterPro" id="IPR029681">
    <property type="entry name" value="CCDC157"/>
</dbReference>
<dbReference type="PANTHER" id="PTHR43696:SF9">
    <property type="entry name" value="COILED-COIL DOMAIN-CONTAINING PROTEIN 157"/>
    <property type="match status" value="1"/>
</dbReference>
<dbReference type="AlphaFoldDB" id="A0AAD1SBA3"/>
<keyword evidence="1" id="KW-0175">Coiled coil</keyword>
<dbReference type="PANTHER" id="PTHR43696">
    <property type="entry name" value="COILED-COIL DOMAIN-CONTAINING PROTEIN 157"/>
    <property type="match status" value="1"/>
</dbReference>
<evidence type="ECO:0008006" key="5">
    <source>
        <dbReference type="Google" id="ProtNLM"/>
    </source>
</evidence>